<dbReference type="CDD" id="cd07128">
    <property type="entry name" value="ALDH_MaoC-N"/>
    <property type="match status" value="1"/>
</dbReference>
<organism evidence="4 5">
    <name type="scientific">Pseudomonas sihuiensis</name>
    <dbReference type="NCBI Taxonomy" id="1274359"/>
    <lineage>
        <taxon>Bacteria</taxon>
        <taxon>Pseudomonadati</taxon>
        <taxon>Pseudomonadota</taxon>
        <taxon>Gammaproteobacteria</taxon>
        <taxon>Pseudomonadales</taxon>
        <taxon>Pseudomonadaceae</taxon>
        <taxon>Pseudomonas</taxon>
    </lineage>
</organism>
<protein>
    <submittedName>
        <fullName evidence="4">Oxepin-CoA hydrolase / 3-oxo-5,6-dehydrosuberyl-CoA semialdehyde dehydrogenase</fullName>
    </submittedName>
</protein>
<dbReference type="GO" id="GO:0016620">
    <property type="term" value="F:oxidoreductase activity, acting on the aldehyde or oxo group of donors, NAD or NADP as acceptor"/>
    <property type="evidence" value="ECO:0007669"/>
    <property type="project" value="InterPro"/>
</dbReference>
<keyword evidence="4" id="KW-0378">Hydrolase</keyword>
<dbReference type="InterPro" id="IPR016161">
    <property type="entry name" value="Ald_DH/histidinol_DH"/>
</dbReference>
<dbReference type="SUPFAM" id="SSF54637">
    <property type="entry name" value="Thioesterase/thiol ester dehydrase-isomerase"/>
    <property type="match status" value="1"/>
</dbReference>
<sequence>MSNAPTLQSFIGGRWIGQHGAQLLRSAVNGQPLFRTHEEALDFAEALDFGRSRGIPALMALDFQQRAARLKALALYLNERKEQLYAISHHSGATRADSWIDIEGGTGTLFAYAGVGARELPSGNIVHEGPAMPLGKQNLFAGSHILVPRGGLAVHINAFNFPIWGMLEKFAPTFLAGMPCIIKPASATSYLTEATVRLMHESGLLPEGSLQLIIGGTGDLLDRLQGQDVVTFTGSADTAAKLRVNANLVRNSIPFNAEADSLNCAILAPEVTPDDTEFDLFVKEVAREMTVKAGQKCTAIRRAIVPAKHIDAVAERLRERLAKVVVGDPSVEGVKMGALASHAQQADVGERLQALLAGSELLFGAQDGFAPRGEGVNEGAFFAPTLLRARDPHAEGGAHDIEAFGPVSTLMAYDDLDEAIALAARGKGSLVASLVTKDAAVAARAVPVMAALHGRVHILDREAAAESTGHGSPLPVLKHGGPGRAGGGEELGGVRAVKHYLQRTAIQGSPSMLAAVTREHVRGAQVIETEVHPFRRYFDELQIGESLLTHRRTVTEADIVNFGCLSGDHFYMHFDELAATESQFGKRIAHGYFVLSAAAGLFVSPAPGPVLANYGLDTLRFINPVGIGDTIQARLTCKRKIDQGKKSPKGEPQGVVAWDVEVSNQLGELVASYDILTLVLKRPQAQ</sequence>
<dbReference type="PANTHER" id="PTHR43111">
    <property type="entry name" value="ALDEHYDE DEHYDROGENASE B-RELATED"/>
    <property type="match status" value="1"/>
</dbReference>
<feature type="domain" description="Aldehyde dehydrogenase" evidence="2">
    <location>
        <begin position="54"/>
        <end position="503"/>
    </location>
</feature>
<dbReference type="InterPro" id="IPR002539">
    <property type="entry name" value="MaoC-like_dom"/>
</dbReference>
<reference evidence="5" key="1">
    <citation type="submission" date="2016-10" db="EMBL/GenBank/DDBJ databases">
        <authorList>
            <person name="Varghese N."/>
            <person name="Submissions S."/>
        </authorList>
    </citation>
    <scope>NUCLEOTIDE SEQUENCE [LARGE SCALE GENOMIC DNA]</scope>
    <source>
        <strain evidence="5">KCTC 32246</strain>
    </source>
</reference>
<dbReference type="InterPro" id="IPR016163">
    <property type="entry name" value="Ald_DH_C"/>
</dbReference>
<dbReference type="InterPro" id="IPR015590">
    <property type="entry name" value="Aldehyde_DH_dom"/>
</dbReference>
<dbReference type="Proteomes" id="UP000198675">
    <property type="component" value="Chromosome I"/>
</dbReference>
<dbReference type="NCBIfam" id="TIGR02278">
    <property type="entry name" value="PaaN-DH"/>
    <property type="match status" value="1"/>
</dbReference>
<dbReference type="NCBIfam" id="NF008868">
    <property type="entry name" value="PRK11903.1"/>
    <property type="match status" value="1"/>
</dbReference>
<keyword evidence="5" id="KW-1185">Reference proteome</keyword>
<dbReference type="SUPFAM" id="SSF53720">
    <property type="entry name" value="ALDH-like"/>
    <property type="match status" value="1"/>
</dbReference>
<dbReference type="InterPro" id="IPR011966">
    <property type="entry name" value="PaaN-DH"/>
</dbReference>
<proteinExistence type="predicted"/>
<dbReference type="CDD" id="cd03452">
    <property type="entry name" value="MaoC_C"/>
    <property type="match status" value="1"/>
</dbReference>
<evidence type="ECO:0000256" key="1">
    <source>
        <dbReference type="ARBA" id="ARBA00023002"/>
    </source>
</evidence>
<evidence type="ECO:0000313" key="4">
    <source>
        <dbReference type="EMBL" id="SDU97190.1"/>
    </source>
</evidence>
<feature type="domain" description="MaoC-like" evidence="3">
    <location>
        <begin position="543"/>
        <end position="647"/>
    </location>
</feature>
<dbReference type="Pfam" id="PF01575">
    <property type="entry name" value="MaoC_dehydratas"/>
    <property type="match status" value="1"/>
</dbReference>
<dbReference type="PANTHER" id="PTHR43111:SF1">
    <property type="entry name" value="ALDEHYDE DEHYDROGENASE B-RELATED"/>
    <property type="match status" value="1"/>
</dbReference>
<dbReference type="AlphaFoldDB" id="A0A1H2MVI2"/>
<dbReference type="RefSeq" id="WP_092379224.1">
    <property type="nucleotide sequence ID" value="NZ_LT629797.1"/>
</dbReference>
<dbReference type="Gene3D" id="3.40.309.10">
    <property type="entry name" value="Aldehyde Dehydrogenase, Chain A, domain 2"/>
    <property type="match status" value="1"/>
</dbReference>
<dbReference type="InterPro" id="IPR016162">
    <property type="entry name" value="Ald_DH_N"/>
</dbReference>
<dbReference type="EMBL" id="LT629797">
    <property type="protein sequence ID" value="SDU97190.1"/>
    <property type="molecule type" value="Genomic_DNA"/>
</dbReference>
<dbReference type="GO" id="GO:0016787">
    <property type="term" value="F:hydrolase activity"/>
    <property type="evidence" value="ECO:0007669"/>
    <property type="project" value="UniProtKB-KW"/>
</dbReference>
<dbReference type="InterPro" id="IPR029069">
    <property type="entry name" value="HotDog_dom_sf"/>
</dbReference>
<dbReference type="Pfam" id="PF00171">
    <property type="entry name" value="Aldedh"/>
    <property type="match status" value="1"/>
</dbReference>
<name>A0A1H2MVI2_9PSED</name>
<gene>
    <name evidence="4" type="ORF">SAMN05216363_4172</name>
</gene>
<evidence type="ECO:0000313" key="5">
    <source>
        <dbReference type="Proteomes" id="UP000198675"/>
    </source>
</evidence>
<evidence type="ECO:0000259" key="3">
    <source>
        <dbReference type="Pfam" id="PF01575"/>
    </source>
</evidence>
<dbReference type="Gene3D" id="3.10.129.10">
    <property type="entry name" value="Hotdog Thioesterase"/>
    <property type="match status" value="1"/>
</dbReference>
<accession>A0A1H2MVI2</accession>
<keyword evidence="1" id="KW-0560">Oxidoreductase</keyword>
<dbReference type="Gene3D" id="3.40.605.10">
    <property type="entry name" value="Aldehyde Dehydrogenase, Chain A, domain 1"/>
    <property type="match status" value="1"/>
</dbReference>
<evidence type="ECO:0000259" key="2">
    <source>
        <dbReference type="Pfam" id="PF00171"/>
    </source>
</evidence>